<evidence type="ECO:0000313" key="1">
    <source>
        <dbReference type="EMBL" id="MDT0632542.1"/>
    </source>
</evidence>
<dbReference type="EMBL" id="JAVRHT010000030">
    <property type="protein sequence ID" value="MDT0632542.1"/>
    <property type="molecule type" value="Genomic_DNA"/>
</dbReference>
<protein>
    <submittedName>
        <fullName evidence="1">Uncharacterized protein</fullName>
    </submittedName>
</protein>
<comment type="caution">
    <text evidence="1">The sequence shown here is derived from an EMBL/GenBank/DDBJ whole genome shotgun (WGS) entry which is preliminary data.</text>
</comment>
<keyword evidence="2" id="KW-1185">Reference proteome</keyword>
<dbReference type="RefSeq" id="WP_311664519.1">
    <property type="nucleotide sequence ID" value="NZ_JAVRHT010000030.1"/>
</dbReference>
<sequence length="44" mass="4234">MLVLAALLAAAAGGATATAVLVTLCRLAGPDPIAEPEPEDAAFA</sequence>
<gene>
    <name evidence="1" type="ORF">RM540_12345</name>
</gene>
<name>A0ABU3BTD3_9BACT</name>
<reference evidence="1 2" key="1">
    <citation type="submission" date="2023-09" db="EMBL/GenBank/DDBJ databases">
        <authorList>
            <person name="Rey-Velasco X."/>
        </authorList>
    </citation>
    <scope>NUCLEOTIDE SEQUENCE [LARGE SCALE GENOMIC DNA]</scope>
    <source>
        <strain evidence="1 2">F394</strain>
    </source>
</reference>
<proteinExistence type="predicted"/>
<dbReference type="Proteomes" id="UP001267426">
    <property type="component" value="Unassembled WGS sequence"/>
</dbReference>
<evidence type="ECO:0000313" key="2">
    <source>
        <dbReference type="Proteomes" id="UP001267426"/>
    </source>
</evidence>
<organism evidence="1 2">
    <name type="scientific">Rubrivirga litoralis</name>
    <dbReference type="NCBI Taxonomy" id="3075598"/>
    <lineage>
        <taxon>Bacteria</taxon>
        <taxon>Pseudomonadati</taxon>
        <taxon>Rhodothermota</taxon>
        <taxon>Rhodothermia</taxon>
        <taxon>Rhodothermales</taxon>
        <taxon>Rubricoccaceae</taxon>
        <taxon>Rubrivirga</taxon>
    </lineage>
</organism>
<accession>A0ABU3BTD3</accession>